<dbReference type="SUPFAM" id="SSF51206">
    <property type="entry name" value="cAMP-binding domain-like"/>
    <property type="match status" value="1"/>
</dbReference>
<evidence type="ECO:0000313" key="6">
    <source>
        <dbReference type="EMBL" id="SKA92311.1"/>
    </source>
</evidence>
<dbReference type="Proteomes" id="UP000190042">
    <property type="component" value="Unassembled WGS sequence"/>
</dbReference>
<dbReference type="InterPro" id="IPR018490">
    <property type="entry name" value="cNMP-bd_dom_sf"/>
</dbReference>
<dbReference type="InterPro" id="IPR000644">
    <property type="entry name" value="CBS_dom"/>
</dbReference>
<dbReference type="InterPro" id="IPR051462">
    <property type="entry name" value="CBS_domain-containing"/>
</dbReference>
<dbReference type="AlphaFoldDB" id="A0A1T4XTD5"/>
<dbReference type="PROSITE" id="PS50042">
    <property type="entry name" value="CNMP_BINDING_3"/>
    <property type="match status" value="1"/>
</dbReference>
<evidence type="ECO:0000313" key="7">
    <source>
        <dbReference type="Proteomes" id="UP000190042"/>
    </source>
</evidence>
<dbReference type="PANTHER" id="PTHR48108:SF26">
    <property type="entry name" value="CBS DOMAIN-CONTAINING PROTEIN DDB_G0289609"/>
    <property type="match status" value="1"/>
</dbReference>
<keyword evidence="3" id="KW-0129">CBS domain</keyword>
<feature type="domain" description="CBS" evidence="5">
    <location>
        <begin position="178"/>
        <end position="238"/>
    </location>
</feature>
<dbReference type="Gene3D" id="3.10.580.10">
    <property type="entry name" value="CBS-domain"/>
    <property type="match status" value="1"/>
</dbReference>
<dbReference type="PANTHER" id="PTHR48108">
    <property type="entry name" value="CBS DOMAIN-CONTAINING PROTEIN CBSX2, CHLOROPLASTIC"/>
    <property type="match status" value="1"/>
</dbReference>
<keyword evidence="2" id="KW-0010">Activator</keyword>
<sequence length="642" mass="74110">MLQTIKDRALYEKIHQSPLFENTTEEEFDKLLLECKLKIYENAEKENYFKTPQEGLLIILQGTAEVHIEGQDGSSVLLEVIQEDEIIGFSNFAYYLGEMARPLDKHHIDMEVKENAICLQIPYEVIKQRMDDQNVRDFVLRKMSLRLANVYTSLGEQVRLADEYGESEPYVRRVQDFMSSPVITIGADARTKEIAELMINNSISSIIVVDQIGKLIGIVTEKDLVERVIAGGGSPMDLAAKDIMTKKPHTVRLTDYYYEALTKFYKHGIKHLPVVKAGKPVGIVTFATLIMKRDRNSMNILRTIEESSFENLPIVKAAIYDVLSNLIHDEISTIHTLEIITKFYDRLAKHCVMLAVKSLEDQGKGSPPVPFAWYQMGSGARGEQFMLTDQDHFLVYEDVSSTEAQRVESYFEILGNEIVVHLEQAGYTRCKGFMMASETQWRGTMNDWRERLRKWALQSTPEQILLGYNFLSFRFLYGESSVNDRFVLMVKEQLRKSSTFIYYMAQQEREKPIPQLHQNFLTIFKGRSMADIIDIKKHALFPLHHCLQILGVNNGIINATPLEIISALHKKKKITKDFAEEVRHAYEISLSIRISMSWEKHLRNEKISTEIDLRKLRRWELNELRTTLDTVRALQSHLLSKL</sequence>
<dbReference type="InterPro" id="IPR046342">
    <property type="entry name" value="CBS_dom_sf"/>
</dbReference>
<dbReference type="CDD" id="cd05401">
    <property type="entry name" value="NT_GlnE_GlnD_like"/>
    <property type="match status" value="1"/>
</dbReference>
<dbReference type="GO" id="GO:0008773">
    <property type="term" value="F:[protein-PII] uridylyltransferase activity"/>
    <property type="evidence" value="ECO:0007669"/>
    <property type="project" value="InterPro"/>
</dbReference>
<evidence type="ECO:0000256" key="1">
    <source>
        <dbReference type="ARBA" id="ARBA00022737"/>
    </source>
</evidence>
<dbReference type="InterPro" id="IPR000595">
    <property type="entry name" value="cNMP-bd_dom"/>
</dbReference>
<reference evidence="7" key="1">
    <citation type="submission" date="2017-02" db="EMBL/GenBank/DDBJ databases">
        <authorList>
            <person name="Varghese N."/>
            <person name="Submissions S."/>
        </authorList>
    </citation>
    <scope>NUCLEOTIDE SEQUENCE [LARGE SCALE GENOMIC DNA]</scope>
    <source>
        <strain evidence="7">DSM 23966</strain>
    </source>
</reference>
<dbReference type="SUPFAM" id="SSF54631">
    <property type="entry name" value="CBS-domain pair"/>
    <property type="match status" value="1"/>
</dbReference>
<proteinExistence type="predicted"/>
<dbReference type="InterPro" id="IPR005105">
    <property type="entry name" value="GlnD_Uridyltrans_N"/>
</dbReference>
<evidence type="ECO:0000256" key="2">
    <source>
        <dbReference type="ARBA" id="ARBA00023159"/>
    </source>
</evidence>
<protein>
    <submittedName>
        <fullName evidence="6">CBS domain-containing protein</fullName>
    </submittedName>
</protein>
<keyword evidence="1" id="KW-0677">Repeat</keyword>
<evidence type="ECO:0000256" key="3">
    <source>
        <dbReference type="PROSITE-ProRule" id="PRU00703"/>
    </source>
</evidence>
<feature type="domain" description="CBS" evidence="5">
    <location>
        <begin position="244"/>
        <end position="300"/>
    </location>
</feature>
<dbReference type="Pfam" id="PF03445">
    <property type="entry name" value="DUF294"/>
    <property type="match status" value="1"/>
</dbReference>
<evidence type="ECO:0000259" key="5">
    <source>
        <dbReference type="PROSITE" id="PS51371"/>
    </source>
</evidence>
<name>A0A1T4XTD5_9BACL</name>
<feature type="domain" description="Cyclic nucleotide-binding" evidence="4">
    <location>
        <begin position="19"/>
        <end position="100"/>
    </location>
</feature>
<dbReference type="InterPro" id="IPR018821">
    <property type="entry name" value="DUF294_put_nucleoTrafse_sb-bd"/>
</dbReference>
<organism evidence="6 7">
    <name type="scientific">Sporosarcina newyorkensis</name>
    <dbReference type="NCBI Taxonomy" id="759851"/>
    <lineage>
        <taxon>Bacteria</taxon>
        <taxon>Bacillati</taxon>
        <taxon>Bacillota</taxon>
        <taxon>Bacilli</taxon>
        <taxon>Bacillales</taxon>
        <taxon>Caryophanaceae</taxon>
        <taxon>Sporosarcina</taxon>
    </lineage>
</organism>
<accession>A0A1T4XTD5</accession>
<dbReference type="Pfam" id="PF00571">
    <property type="entry name" value="CBS"/>
    <property type="match status" value="2"/>
</dbReference>
<dbReference type="Gene3D" id="2.60.120.10">
    <property type="entry name" value="Jelly Rolls"/>
    <property type="match status" value="1"/>
</dbReference>
<keyword evidence="7" id="KW-1185">Reference proteome</keyword>
<dbReference type="PROSITE" id="PS51371">
    <property type="entry name" value="CBS"/>
    <property type="match status" value="2"/>
</dbReference>
<gene>
    <name evidence="6" type="ORF">SAMN04244570_1289</name>
</gene>
<dbReference type="RefSeq" id="WP_078816944.1">
    <property type="nucleotide sequence ID" value="NZ_FUYJ01000001.1"/>
</dbReference>
<dbReference type="SMART" id="SM00116">
    <property type="entry name" value="CBS"/>
    <property type="match status" value="2"/>
</dbReference>
<dbReference type="Pfam" id="PF10335">
    <property type="entry name" value="DUF294_C"/>
    <property type="match status" value="1"/>
</dbReference>
<evidence type="ECO:0000259" key="4">
    <source>
        <dbReference type="PROSITE" id="PS50042"/>
    </source>
</evidence>
<dbReference type="EMBL" id="FUYJ01000001">
    <property type="protein sequence ID" value="SKA92311.1"/>
    <property type="molecule type" value="Genomic_DNA"/>
</dbReference>
<dbReference type="InterPro" id="IPR014710">
    <property type="entry name" value="RmlC-like_jellyroll"/>
</dbReference>